<reference evidence="7" key="1">
    <citation type="journal article" date="2019" name="Int. J. Syst. Evol. Microbiol.">
        <title>The Global Catalogue of Microorganisms (GCM) 10K type strain sequencing project: providing services to taxonomists for standard genome sequencing and annotation.</title>
        <authorList>
            <consortium name="The Broad Institute Genomics Platform"/>
            <consortium name="The Broad Institute Genome Sequencing Center for Infectious Disease"/>
            <person name="Wu L."/>
            <person name="Ma J."/>
        </authorList>
    </citation>
    <scope>NUCLEOTIDE SEQUENCE [LARGE SCALE GENOMIC DNA]</scope>
    <source>
        <strain evidence="7">CGMCC 4.7330</strain>
    </source>
</reference>
<evidence type="ECO:0000259" key="5">
    <source>
        <dbReference type="PROSITE" id="PS51078"/>
    </source>
</evidence>
<protein>
    <submittedName>
        <fullName evidence="6">IclR family transcriptional regulator</fullName>
    </submittedName>
</protein>
<dbReference type="Pfam" id="PF09339">
    <property type="entry name" value="HTH_IclR"/>
    <property type="match status" value="1"/>
</dbReference>
<evidence type="ECO:0000313" key="7">
    <source>
        <dbReference type="Proteomes" id="UP001595696"/>
    </source>
</evidence>
<dbReference type="SMART" id="SM00346">
    <property type="entry name" value="HTH_ICLR"/>
    <property type="match status" value="1"/>
</dbReference>
<feature type="domain" description="IclR-ED" evidence="5">
    <location>
        <begin position="66"/>
        <end position="244"/>
    </location>
</feature>
<sequence>MKRDNLSLLQRSALVLDAFPGGTALSLAEVAARTGLPRSTTHRVLTGLVELGWLARTGGGFELGLGLFELGERVGLKYRLRSAALPFMQDLYAVTGQTVHLAIRDGLDAVYVEKIHGHAALPLPSQIGGRLPLTCTAVGKALLAPERPEVRAAALAAPPRSYTGNSITDPARLARELEAVRRTGVAVEREESALGCCCVAAPVLQAGSPIAALSVSVPTAVFAPELLAPAVRTAALALGRALSKGPATEL</sequence>
<dbReference type="InterPro" id="IPR005471">
    <property type="entry name" value="Tscrpt_reg_IclR_N"/>
</dbReference>
<dbReference type="PROSITE" id="PS51078">
    <property type="entry name" value="ICLR_ED"/>
    <property type="match status" value="1"/>
</dbReference>
<dbReference type="InterPro" id="IPR050707">
    <property type="entry name" value="HTH_MetabolicPath_Reg"/>
</dbReference>
<dbReference type="InterPro" id="IPR036388">
    <property type="entry name" value="WH-like_DNA-bd_sf"/>
</dbReference>
<evidence type="ECO:0000313" key="6">
    <source>
        <dbReference type="EMBL" id="MFC3962820.1"/>
    </source>
</evidence>
<proteinExistence type="predicted"/>
<dbReference type="InterPro" id="IPR014757">
    <property type="entry name" value="Tscrpt_reg_IclR_C"/>
</dbReference>
<dbReference type="EMBL" id="JBHSAX010000013">
    <property type="protein sequence ID" value="MFC3962820.1"/>
    <property type="molecule type" value="Genomic_DNA"/>
</dbReference>
<evidence type="ECO:0000259" key="4">
    <source>
        <dbReference type="PROSITE" id="PS51077"/>
    </source>
</evidence>
<evidence type="ECO:0000256" key="3">
    <source>
        <dbReference type="ARBA" id="ARBA00023163"/>
    </source>
</evidence>
<keyword evidence="2" id="KW-0238">DNA-binding</keyword>
<dbReference type="Gene3D" id="1.10.10.10">
    <property type="entry name" value="Winged helix-like DNA-binding domain superfamily/Winged helix DNA-binding domain"/>
    <property type="match status" value="1"/>
</dbReference>
<keyword evidence="3" id="KW-0804">Transcription</keyword>
<evidence type="ECO:0000256" key="1">
    <source>
        <dbReference type="ARBA" id="ARBA00023015"/>
    </source>
</evidence>
<dbReference type="PANTHER" id="PTHR30136:SF24">
    <property type="entry name" value="HTH-TYPE TRANSCRIPTIONAL REPRESSOR ALLR"/>
    <property type="match status" value="1"/>
</dbReference>
<name>A0ABV8DRU5_9NOCA</name>
<keyword evidence="1" id="KW-0805">Transcription regulation</keyword>
<dbReference type="InterPro" id="IPR029016">
    <property type="entry name" value="GAF-like_dom_sf"/>
</dbReference>
<dbReference type="RefSeq" id="WP_378612580.1">
    <property type="nucleotide sequence ID" value="NZ_JBHSAX010000013.1"/>
</dbReference>
<evidence type="ECO:0000256" key="2">
    <source>
        <dbReference type="ARBA" id="ARBA00023125"/>
    </source>
</evidence>
<comment type="caution">
    <text evidence="6">The sequence shown here is derived from an EMBL/GenBank/DDBJ whole genome shotgun (WGS) entry which is preliminary data.</text>
</comment>
<gene>
    <name evidence="6" type="ORF">ACFO0B_12575</name>
</gene>
<feature type="domain" description="HTH iclR-type" evidence="4">
    <location>
        <begin position="6"/>
        <end position="65"/>
    </location>
</feature>
<dbReference type="PROSITE" id="PS51077">
    <property type="entry name" value="HTH_ICLR"/>
    <property type="match status" value="1"/>
</dbReference>
<accession>A0ABV8DRU5</accession>
<dbReference type="SUPFAM" id="SSF46785">
    <property type="entry name" value="Winged helix' DNA-binding domain"/>
    <property type="match status" value="1"/>
</dbReference>
<dbReference type="InterPro" id="IPR036390">
    <property type="entry name" value="WH_DNA-bd_sf"/>
</dbReference>
<dbReference type="SUPFAM" id="SSF55781">
    <property type="entry name" value="GAF domain-like"/>
    <property type="match status" value="1"/>
</dbReference>
<dbReference type="Gene3D" id="3.30.450.40">
    <property type="match status" value="1"/>
</dbReference>
<dbReference type="Proteomes" id="UP001595696">
    <property type="component" value="Unassembled WGS sequence"/>
</dbReference>
<organism evidence="6 7">
    <name type="scientific">Nocardia jiangsuensis</name>
    <dbReference type="NCBI Taxonomy" id="1691563"/>
    <lineage>
        <taxon>Bacteria</taxon>
        <taxon>Bacillati</taxon>
        <taxon>Actinomycetota</taxon>
        <taxon>Actinomycetes</taxon>
        <taxon>Mycobacteriales</taxon>
        <taxon>Nocardiaceae</taxon>
        <taxon>Nocardia</taxon>
    </lineage>
</organism>
<dbReference type="Pfam" id="PF01614">
    <property type="entry name" value="IclR_C"/>
    <property type="match status" value="1"/>
</dbReference>
<keyword evidence="7" id="KW-1185">Reference proteome</keyword>
<dbReference type="PANTHER" id="PTHR30136">
    <property type="entry name" value="HELIX-TURN-HELIX TRANSCRIPTIONAL REGULATOR, ICLR FAMILY"/>
    <property type="match status" value="1"/>
</dbReference>